<accession>A0A8J5NB72</accession>
<dbReference type="InterPro" id="IPR009080">
    <property type="entry name" value="tRNAsynth_Ia_anticodon-bd"/>
</dbReference>
<feature type="region of interest" description="Disordered" evidence="1">
    <location>
        <begin position="269"/>
        <end position="302"/>
    </location>
</feature>
<dbReference type="SUPFAM" id="SSF47323">
    <property type="entry name" value="Anticodon-binding domain of a subclass of class I aminoacyl-tRNA synthetases"/>
    <property type="match status" value="1"/>
</dbReference>
<sequence length="775" mass="89219">MITPENLSVFGKEFLACLLGVRPNPDQITVFTEVARKANHEYAVPGDIVLPLKSRKWMATIPFTSTLGHFLNFPTEENLKLITSALSSCNALIEKVWMTQDLLCINLDREKIISQVINKLAAVGLNYGATTLLEKTVFTIPNDIKMDNEEKELLDKMRAVKLLSHILNMITFSGGEVILKDKDKIDHREREALYDRILHHESYMSLLGDLLVDENTKHKPRKQKKRNRKISRVVKVTNVRKIVKNFPPEKGMSKELVEKLRFLRRKARKPEGVKYRQGSSEPTKDGMVIKKNKPRQKKSAKTSLLRTLLEKPEDKMSDKEDKALKNIMKYMNSQKIKLLEKQLSSAETTSTQENLTKESKEPQLKKIESSWVCEHRMLFEDLAVRSFKKNKHLLASKTQPKRSKTENTEVNKKFPAKFNTEVKYMSQSSTPNLNKTTEEISTNTCSDGGSYSENLNLADETKIEACELNTSHHEDQLENCLEMKQDLIKNTYEEAKEYTVSDSEEIISIGDYSEDEDTTSIIHLNILEESTGTENIPGTYQYKPVVHKKTGKCWNGSASDYCKILVEELRLAAALKHGDVSTPEWSKFLEEQAWRCMTLQLLSVNHTNFVKIEVDGHTQNTKEWAFILYNYARLSMIFESFEEYVKKEFVSPLPPTDEVDFSLLRHDEEWILVWMYILRWPEIVEEVALSIVNGCRKLKTASVTRFLHSLAHRFSAYYSRYHVLVSEPLPHLVPLMYARLYLFKAVHLSHYGGVRSDVTPTSPLEWDPVERGSSP</sequence>
<organism evidence="3 4">
    <name type="scientific">Homarus americanus</name>
    <name type="common">American lobster</name>
    <dbReference type="NCBI Taxonomy" id="6706"/>
    <lineage>
        <taxon>Eukaryota</taxon>
        <taxon>Metazoa</taxon>
        <taxon>Ecdysozoa</taxon>
        <taxon>Arthropoda</taxon>
        <taxon>Crustacea</taxon>
        <taxon>Multicrustacea</taxon>
        <taxon>Malacostraca</taxon>
        <taxon>Eumalacostraca</taxon>
        <taxon>Eucarida</taxon>
        <taxon>Decapoda</taxon>
        <taxon>Pleocyemata</taxon>
        <taxon>Astacidea</taxon>
        <taxon>Nephropoidea</taxon>
        <taxon>Nephropidae</taxon>
        <taxon>Homarus</taxon>
    </lineage>
</organism>
<evidence type="ECO:0000259" key="2">
    <source>
        <dbReference type="SMART" id="SM00836"/>
    </source>
</evidence>
<feature type="region of interest" description="Disordered" evidence="1">
    <location>
        <begin position="425"/>
        <end position="447"/>
    </location>
</feature>
<gene>
    <name evidence="3" type="primary">dalrd3-L</name>
    <name evidence="3" type="ORF">Hamer_G009128</name>
</gene>
<dbReference type="Proteomes" id="UP000747542">
    <property type="component" value="Unassembled WGS sequence"/>
</dbReference>
<dbReference type="InterPro" id="IPR037380">
    <property type="entry name" value="DALRD3"/>
</dbReference>
<dbReference type="PANTHER" id="PTHR16043:SF1">
    <property type="entry name" value="DALR ANTICODON-BINDING DOMAIN-CONTAINING PROTEIN 3"/>
    <property type="match status" value="1"/>
</dbReference>
<dbReference type="GO" id="GO:0106217">
    <property type="term" value="P:tRNA C3-cytosine methylation"/>
    <property type="evidence" value="ECO:0007669"/>
    <property type="project" value="TreeGrafter"/>
</dbReference>
<reference evidence="3" key="1">
    <citation type="journal article" date="2021" name="Sci. Adv.">
        <title>The American lobster genome reveals insights on longevity, neural, and immune adaptations.</title>
        <authorList>
            <person name="Polinski J.M."/>
            <person name="Zimin A.V."/>
            <person name="Clark K.F."/>
            <person name="Kohn A.B."/>
            <person name="Sadowski N."/>
            <person name="Timp W."/>
            <person name="Ptitsyn A."/>
            <person name="Khanna P."/>
            <person name="Romanova D.Y."/>
            <person name="Williams P."/>
            <person name="Greenwood S.J."/>
            <person name="Moroz L.L."/>
            <person name="Walt D.R."/>
            <person name="Bodnar A.G."/>
        </authorList>
    </citation>
    <scope>NUCLEOTIDE SEQUENCE</scope>
    <source>
        <strain evidence="3">GMGI-L3</strain>
    </source>
</reference>
<feature type="compositionally biased region" description="Basic residues" evidence="1">
    <location>
        <begin position="290"/>
        <end position="300"/>
    </location>
</feature>
<keyword evidence="4" id="KW-1185">Reference proteome</keyword>
<evidence type="ECO:0000313" key="3">
    <source>
        <dbReference type="EMBL" id="KAG7176334.1"/>
    </source>
</evidence>
<dbReference type="PANTHER" id="PTHR16043">
    <property type="entry name" value="DALRD3 PROTEIN"/>
    <property type="match status" value="1"/>
</dbReference>
<dbReference type="Gene3D" id="1.10.730.10">
    <property type="entry name" value="Isoleucyl-tRNA Synthetase, Domain 1"/>
    <property type="match status" value="1"/>
</dbReference>
<feature type="non-terminal residue" evidence="3">
    <location>
        <position position="775"/>
    </location>
</feature>
<protein>
    <submittedName>
        <fullName evidence="3">DALR anticodon-binding domain-containing protein 3-like</fullName>
    </submittedName>
</protein>
<proteinExistence type="predicted"/>
<dbReference type="AlphaFoldDB" id="A0A8J5NB72"/>
<dbReference type="EMBL" id="JAHLQT010003582">
    <property type="protein sequence ID" value="KAG7176334.1"/>
    <property type="molecule type" value="Genomic_DNA"/>
</dbReference>
<dbReference type="Pfam" id="PF05746">
    <property type="entry name" value="DALR_1"/>
    <property type="match status" value="1"/>
</dbReference>
<dbReference type="InterPro" id="IPR008909">
    <property type="entry name" value="DALR_anticod-bd"/>
</dbReference>
<feature type="domain" description="DALR anticodon binding" evidence="2">
    <location>
        <begin position="627"/>
        <end position="751"/>
    </location>
</feature>
<name>A0A8J5NB72_HOMAM</name>
<evidence type="ECO:0000256" key="1">
    <source>
        <dbReference type="SAM" id="MobiDB-lite"/>
    </source>
</evidence>
<dbReference type="GO" id="GO:0006420">
    <property type="term" value="P:arginyl-tRNA aminoacylation"/>
    <property type="evidence" value="ECO:0007669"/>
    <property type="project" value="InterPro"/>
</dbReference>
<comment type="caution">
    <text evidence="3">The sequence shown here is derived from an EMBL/GenBank/DDBJ whole genome shotgun (WGS) entry which is preliminary data.</text>
</comment>
<dbReference type="GO" id="GO:0004814">
    <property type="term" value="F:arginine-tRNA ligase activity"/>
    <property type="evidence" value="ECO:0007669"/>
    <property type="project" value="InterPro"/>
</dbReference>
<dbReference type="SMART" id="SM00836">
    <property type="entry name" value="DALR_1"/>
    <property type="match status" value="1"/>
</dbReference>
<evidence type="ECO:0000313" key="4">
    <source>
        <dbReference type="Proteomes" id="UP000747542"/>
    </source>
</evidence>
<dbReference type="GO" id="GO:0000049">
    <property type="term" value="F:tRNA binding"/>
    <property type="evidence" value="ECO:0007669"/>
    <property type="project" value="TreeGrafter"/>
</dbReference>
<dbReference type="GO" id="GO:0005524">
    <property type="term" value="F:ATP binding"/>
    <property type="evidence" value="ECO:0007669"/>
    <property type="project" value="InterPro"/>
</dbReference>